<accession>A0AAU9VYJ2</accession>
<name>A0AAU9VYJ2_9CNID</name>
<evidence type="ECO:0000313" key="2">
    <source>
        <dbReference type="EMBL" id="CAH3039537.1"/>
    </source>
</evidence>
<comment type="caution">
    <text evidence="2">The sequence shown here is derived from an EMBL/GenBank/DDBJ whole genome shotgun (WGS) entry which is preliminary data.</text>
</comment>
<feature type="compositionally biased region" description="Basic and acidic residues" evidence="1">
    <location>
        <begin position="399"/>
        <end position="408"/>
    </location>
</feature>
<feature type="region of interest" description="Disordered" evidence="1">
    <location>
        <begin position="340"/>
        <end position="408"/>
    </location>
</feature>
<evidence type="ECO:0000256" key="1">
    <source>
        <dbReference type="SAM" id="MobiDB-lite"/>
    </source>
</evidence>
<dbReference type="Proteomes" id="UP001159428">
    <property type="component" value="Unassembled WGS sequence"/>
</dbReference>
<proteinExistence type="predicted"/>
<dbReference type="Gene3D" id="3.40.50.2000">
    <property type="entry name" value="Glycogen Phosphorylase B"/>
    <property type="match status" value="2"/>
</dbReference>
<evidence type="ECO:0000313" key="3">
    <source>
        <dbReference type="Proteomes" id="UP001159428"/>
    </source>
</evidence>
<organism evidence="2 3">
    <name type="scientific">Pocillopora meandrina</name>
    <dbReference type="NCBI Taxonomy" id="46732"/>
    <lineage>
        <taxon>Eukaryota</taxon>
        <taxon>Metazoa</taxon>
        <taxon>Cnidaria</taxon>
        <taxon>Anthozoa</taxon>
        <taxon>Hexacorallia</taxon>
        <taxon>Scleractinia</taxon>
        <taxon>Astrocoeniina</taxon>
        <taxon>Pocilloporidae</taxon>
        <taxon>Pocillopora</taxon>
    </lineage>
</organism>
<dbReference type="Pfam" id="PF20706">
    <property type="entry name" value="GT4-conflict"/>
    <property type="match status" value="1"/>
</dbReference>
<reference evidence="2 3" key="1">
    <citation type="submission" date="2022-05" db="EMBL/GenBank/DDBJ databases">
        <authorList>
            <consortium name="Genoscope - CEA"/>
            <person name="William W."/>
        </authorList>
    </citation>
    <scope>NUCLEOTIDE SEQUENCE [LARGE SCALE GENOMIC DNA]</scope>
</reference>
<dbReference type="AlphaFoldDB" id="A0AAU9VYJ2"/>
<gene>
    <name evidence="2" type="ORF">PMEA_00026189</name>
</gene>
<evidence type="ECO:0008006" key="4">
    <source>
        <dbReference type="Google" id="ProtNLM"/>
    </source>
</evidence>
<dbReference type="GO" id="GO:0016757">
    <property type="term" value="F:glycosyltransferase activity"/>
    <property type="evidence" value="ECO:0007669"/>
    <property type="project" value="TreeGrafter"/>
</dbReference>
<dbReference type="SUPFAM" id="SSF53756">
    <property type="entry name" value="UDP-Glycosyltransferase/glycogen phosphorylase"/>
    <property type="match status" value="1"/>
</dbReference>
<dbReference type="PANTHER" id="PTHR12526">
    <property type="entry name" value="GLYCOSYLTRANSFERASE"/>
    <property type="match status" value="1"/>
</dbReference>
<keyword evidence="3" id="KW-1185">Reference proteome</keyword>
<dbReference type="EMBL" id="CALNXJ010000005">
    <property type="protein sequence ID" value="CAH3039537.1"/>
    <property type="molecule type" value="Genomic_DNA"/>
</dbReference>
<dbReference type="PANTHER" id="PTHR12526:SF625">
    <property type="entry name" value="PHOSPHATIDYLINOSITOL GLYCAN-CLASS A"/>
    <property type="match status" value="1"/>
</dbReference>
<protein>
    <recommendedName>
        <fullName evidence="4">Glycosyl transferase family 1 domain-containing protein</fullName>
    </recommendedName>
</protein>
<sequence>MCDKQQQKSEPDRINVVFLCDEWKSSRGGISTFNREFAIHLAKFWSFIVNVYCYVFGSSDQDREDARNNNVNLITAKRVPGSTDPMDSLKIPPPGVDVDVVVGNGRKFGVAAYFIAHFTSCKWVQIIHVNCEDLGKHKEEAEGVTDTIDDNENKHNNELDLCKEAHKVICVGRMLREKYKSFLPDISVEMITPGTFENFSPSKHCSSRLLSDDESSKEKEFKVFILGRLKMEDLYVKGLDIIANAVALLERRFQLICVGSPAGEQKGFRCWFLKNTKITDEQLTIRRYCDQTKLKEMFQEADLVALPSRAEGFGLIALEAISARKPVLISSDNVSDKENAGVEKSLKIKSKQDQSWTKAGPQPDRTPLGEVQNKKRKVHDKETGKSLDQIPQAAKRLPSRKDVCTFCS</sequence>
<feature type="compositionally biased region" description="Basic and acidic residues" evidence="1">
    <location>
        <begin position="340"/>
        <end position="352"/>
    </location>
</feature>
<dbReference type="CDD" id="cd03801">
    <property type="entry name" value="GT4_PimA-like"/>
    <property type="match status" value="1"/>
</dbReference>